<sequence>MVRRKHNTLIIIVTPTYKRRQRLADMTRLSQTLGHLKDIYWLVIEDGPKLSRHVQQLLKRSKLPHEYVSLETPEGYPKSAWYQRDIAVQYLARESEPIMKGYKHAVVYFADDDNAYDLRLFNNYIRKVKKFGVWAAAFLGFSSLEYPMVKKGKLVGFSVCSWTVNYFALDMAMFAFSMDLVKAHPKFAVGKTCHGEVVSPEACIIEQLNIKMKDVEVFGNDLNENGEKEVLVYHVRTETPYIKHHGTNCKGYSTEYTF</sequence>
<reference evidence="2" key="1">
    <citation type="submission" date="2016-11" db="UniProtKB">
        <authorList>
            <consortium name="WormBaseParasite"/>
        </authorList>
    </citation>
    <scope>IDENTIFICATION</scope>
    <source>
        <strain evidence="2">KR3021</strain>
    </source>
</reference>
<organism evidence="1 2">
    <name type="scientific">Rhabditophanes sp. KR3021</name>
    <dbReference type="NCBI Taxonomy" id="114890"/>
    <lineage>
        <taxon>Eukaryota</taxon>
        <taxon>Metazoa</taxon>
        <taxon>Ecdysozoa</taxon>
        <taxon>Nematoda</taxon>
        <taxon>Chromadorea</taxon>
        <taxon>Rhabditida</taxon>
        <taxon>Tylenchina</taxon>
        <taxon>Panagrolaimomorpha</taxon>
        <taxon>Strongyloidoidea</taxon>
        <taxon>Alloionematidae</taxon>
        <taxon>Rhabditophanes</taxon>
    </lineage>
</organism>
<dbReference type="Proteomes" id="UP000095286">
    <property type="component" value="Unplaced"/>
</dbReference>
<evidence type="ECO:0000313" key="1">
    <source>
        <dbReference type="Proteomes" id="UP000095286"/>
    </source>
</evidence>
<protein>
    <submittedName>
        <fullName evidence="2">Galactosylgalactosylxylosylprotein 3-beta-glucuronosyltransferase</fullName>
    </submittedName>
</protein>
<accession>A0AC35TJL2</accession>
<name>A0AC35TJL2_9BILA</name>
<dbReference type="WBParaSite" id="RSKR_0000142000.1">
    <property type="protein sequence ID" value="RSKR_0000142000.1"/>
    <property type="gene ID" value="RSKR_0000142000"/>
</dbReference>
<proteinExistence type="predicted"/>
<evidence type="ECO:0000313" key="2">
    <source>
        <dbReference type="WBParaSite" id="RSKR_0000142000.1"/>
    </source>
</evidence>